<protein>
    <submittedName>
        <fullName evidence="1">Uncharacterized protein</fullName>
    </submittedName>
</protein>
<reference evidence="1 2" key="1">
    <citation type="journal article" date="2012" name="New Phytol.">
        <title>Insight into trade-off between wood decay and parasitism from the genome of a fungal forest pathogen.</title>
        <authorList>
            <person name="Olson A."/>
            <person name="Aerts A."/>
            <person name="Asiegbu F."/>
            <person name="Belbahri L."/>
            <person name="Bouzid O."/>
            <person name="Broberg A."/>
            <person name="Canback B."/>
            <person name="Coutinho P.M."/>
            <person name="Cullen D."/>
            <person name="Dalman K."/>
            <person name="Deflorio G."/>
            <person name="van Diepen L.T."/>
            <person name="Dunand C."/>
            <person name="Duplessis S."/>
            <person name="Durling M."/>
            <person name="Gonthier P."/>
            <person name="Grimwood J."/>
            <person name="Fossdal C.G."/>
            <person name="Hansson D."/>
            <person name="Henrissat B."/>
            <person name="Hietala A."/>
            <person name="Himmelstrand K."/>
            <person name="Hoffmeister D."/>
            <person name="Hogberg N."/>
            <person name="James T.Y."/>
            <person name="Karlsson M."/>
            <person name="Kohler A."/>
            <person name="Kues U."/>
            <person name="Lee Y.H."/>
            <person name="Lin Y.C."/>
            <person name="Lind M."/>
            <person name="Lindquist E."/>
            <person name="Lombard V."/>
            <person name="Lucas S."/>
            <person name="Lunden K."/>
            <person name="Morin E."/>
            <person name="Murat C."/>
            <person name="Park J."/>
            <person name="Raffaello T."/>
            <person name="Rouze P."/>
            <person name="Salamov A."/>
            <person name="Schmutz J."/>
            <person name="Solheim H."/>
            <person name="Stahlberg J."/>
            <person name="Velez H."/>
            <person name="de Vries R.P."/>
            <person name="Wiebenga A."/>
            <person name="Woodward S."/>
            <person name="Yakovlev I."/>
            <person name="Garbelotto M."/>
            <person name="Martin F."/>
            <person name="Grigoriev I.V."/>
            <person name="Stenlid J."/>
        </authorList>
    </citation>
    <scope>NUCLEOTIDE SEQUENCE [LARGE SCALE GENOMIC DNA]</scope>
    <source>
        <strain evidence="1 2">TC 32-1</strain>
    </source>
</reference>
<dbReference type="AlphaFoldDB" id="W4JTC5"/>
<evidence type="ECO:0000313" key="1">
    <source>
        <dbReference type="EMBL" id="ETW76719.1"/>
    </source>
</evidence>
<dbReference type="Proteomes" id="UP000030671">
    <property type="component" value="Unassembled WGS sequence"/>
</dbReference>
<dbReference type="InParanoid" id="W4JTC5"/>
<keyword evidence="2" id="KW-1185">Reference proteome</keyword>
<evidence type="ECO:0000313" key="2">
    <source>
        <dbReference type="Proteomes" id="UP000030671"/>
    </source>
</evidence>
<name>W4JTC5_HETIT</name>
<sequence>MVNVVRKRKIEETWPDSQTGVWHLVCLSMFFGSERSPEVIRDPVVKQYRTAQAPKSFSS</sequence>
<dbReference type="RefSeq" id="XP_009551597.1">
    <property type="nucleotide sequence ID" value="XM_009553302.1"/>
</dbReference>
<dbReference type="GeneID" id="20668532"/>
<gene>
    <name evidence="1" type="ORF">HETIRDRAFT_174776</name>
</gene>
<proteinExistence type="predicted"/>
<accession>W4JTC5</accession>
<dbReference type="KEGG" id="hir:HETIRDRAFT_174776"/>
<dbReference type="EMBL" id="KI925464">
    <property type="protein sequence ID" value="ETW76719.1"/>
    <property type="molecule type" value="Genomic_DNA"/>
</dbReference>
<dbReference type="HOGENOM" id="CLU_2961066_0_0_1"/>
<organism evidence="1 2">
    <name type="scientific">Heterobasidion irregulare (strain TC 32-1)</name>
    <dbReference type="NCBI Taxonomy" id="747525"/>
    <lineage>
        <taxon>Eukaryota</taxon>
        <taxon>Fungi</taxon>
        <taxon>Dikarya</taxon>
        <taxon>Basidiomycota</taxon>
        <taxon>Agaricomycotina</taxon>
        <taxon>Agaricomycetes</taxon>
        <taxon>Russulales</taxon>
        <taxon>Bondarzewiaceae</taxon>
        <taxon>Heterobasidion</taxon>
        <taxon>Heterobasidion annosum species complex</taxon>
    </lineage>
</organism>